<name>X1FGB3_9ZZZZ</name>
<dbReference type="EMBL" id="BARU01012844">
    <property type="protein sequence ID" value="GAH31555.1"/>
    <property type="molecule type" value="Genomic_DNA"/>
</dbReference>
<comment type="caution">
    <text evidence="1">The sequence shown here is derived from an EMBL/GenBank/DDBJ whole genome shotgun (WGS) entry which is preliminary data.</text>
</comment>
<evidence type="ECO:0000313" key="1">
    <source>
        <dbReference type="EMBL" id="GAH31555.1"/>
    </source>
</evidence>
<proteinExistence type="predicted"/>
<reference evidence="1" key="1">
    <citation type="journal article" date="2014" name="Front. Microbiol.">
        <title>High frequency of phylogenetically diverse reductive dehalogenase-homologous genes in deep subseafloor sedimentary metagenomes.</title>
        <authorList>
            <person name="Kawai M."/>
            <person name="Futagami T."/>
            <person name="Toyoda A."/>
            <person name="Takaki Y."/>
            <person name="Nishi S."/>
            <person name="Hori S."/>
            <person name="Arai W."/>
            <person name="Tsubouchi T."/>
            <person name="Morono Y."/>
            <person name="Uchiyama I."/>
            <person name="Ito T."/>
            <person name="Fujiyama A."/>
            <person name="Inagaki F."/>
            <person name="Takami H."/>
        </authorList>
    </citation>
    <scope>NUCLEOTIDE SEQUENCE</scope>
    <source>
        <strain evidence="1">Expedition CK06-06</strain>
    </source>
</reference>
<sequence>HIVYAHSVLQQKCGLGYTSEWAKKNFKSAAEKNEFFRALGSSLEPGQEDKLVGLSEDATVKEIQKRIAQIK</sequence>
<feature type="non-terminal residue" evidence="1">
    <location>
        <position position="1"/>
    </location>
</feature>
<protein>
    <submittedName>
        <fullName evidence="1">Uncharacterized protein</fullName>
    </submittedName>
</protein>
<organism evidence="1">
    <name type="scientific">marine sediment metagenome</name>
    <dbReference type="NCBI Taxonomy" id="412755"/>
    <lineage>
        <taxon>unclassified sequences</taxon>
        <taxon>metagenomes</taxon>
        <taxon>ecological metagenomes</taxon>
    </lineage>
</organism>
<accession>X1FGB3</accession>
<gene>
    <name evidence="1" type="ORF">S03H2_23491</name>
</gene>
<dbReference type="AlphaFoldDB" id="X1FGB3"/>